<dbReference type="InterPro" id="IPR043132">
    <property type="entry name" value="BCAT-like_C"/>
</dbReference>
<keyword evidence="8 15" id="KW-0032">Aminotransferase</keyword>
<evidence type="ECO:0000256" key="9">
    <source>
        <dbReference type="ARBA" id="ARBA00022679"/>
    </source>
</evidence>
<dbReference type="Pfam" id="PF01063">
    <property type="entry name" value="Aminotran_4"/>
    <property type="match status" value="1"/>
</dbReference>
<evidence type="ECO:0000256" key="2">
    <source>
        <dbReference type="ARBA" id="ARBA00003109"/>
    </source>
</evidence>
<dbReference type="FunFam" id="3.30.470.10:FF:000004">
    <property type="entry name" value="Branched-chain-amino-acid aminotransferase"/>
    <property type="match status" value="1"/>
</dbReference>
<feature type="modified residue" description="N6-(pyridoxal phosphate)lysine" evidence="14">
    <location>
        <position position="183"/>
    </location>
</feature>
<reference evidence="15" key="2">
    <citation type="journal article" date="2021" name="PeerJ">
        <title>Extensive microbial diversity within the chicken gut microbiome revealed by metagenomics and culture.</title>
        <authorList>
            <person name="Gilroy R."/>
            <person name="Ravi A."/>
            <person name="Getino M."/>
            <person name="Pursley I."/>
            <person name="Horton D.L."/>
            <person name="Alikhan N.F."/>
            <person name="Baker D."/>
            <person name="Gharbi K."/>
            <person name="Hall N."/>
            <person name="Watson M."/>
            <person name="Adriaenssens E.M."/>
            <person name="Foster-Nyarko E."/>
            <person name="Jarju S."/>
            <person name="Secka A."/>
            <person name="Antonio M."/>
            <person name="Oren A."/>
            <person name="Chaudhuri R.R."/>
            <person name="La Ragione R."/>
            <person name="Hildebrand F."/>
            <person name="Pallen M.J."/>
        </authorList>
    </citation>
    <scope>NUCLEOTIDE SEQUENCE</scope>
    <source>
        <strain evidence="15">2889</strain>
    </source>
</reference>
<comment type="catalytic activity">
    <reaction evidence="12">
        <text>L-isoleucine + 2-oxoglutarate = (S)-3-methyl-2-oxopentanoate + L-glutamate</text>
        <dbReference type="Rhea" id="RHEA:24801"/>
        <dbReference type="ChEBI" id="CHEBI:16810"/>
        <dbReference type="ChEBI" id="CHEBI:29985"/>
        <dbReference type="ChEBI" id="CHEBI:35146"/>
        <dbReference type="ChEBI" id="CHEBI:58045"/>
        <dbReference type="EC" id="2.6.1.42"/>
    </reaction>
</comment>
<keyword evidence="10" id="KW-0663">Pyridoxal phosphate</keyword>
<evidence type="ECO:0000256" key="4">
    <source>
        <dbReference type="ARBA" id="ARBA00004931"/>
    </source>
</evidence>
<proteinExistence type="inferred from homology"/>
<evidence type="ECO:0000256" key="1">
    <source>
        <dbReference type="ARBA" id="ARBA00001933"/>
    </source>
</evidence>
<dbReference type="NCBIfam" id="TIGR01123">
    <property type="entry name" value="ilvE_II"/>
    <property type="match status" value="1"/>
</dbReference>
<evidence type="ECO:0000256" key="8">
    <source>
        <dbReference type="ARBA" id="ARBA00022576"/>
    </source>
</evidence>
<comment type="similarity">
    <text evidence="6">Belongs to the class-IV pyridoxal-phosphate-dependent aminotransferase family.</text>
</comment>
<evidence type="ECO:0000256" key="7">
    <source>
        <dbReference type="ARBA" id="ARBA00013053"/>
    </source>
</evidence>
<evidence type="ECO:0000256" key="12">
    <source>
        <dbReference type="ARBA" id="ARBA00048798"/>
    </source>
</evidence>
<dbReference type="Gene3D" id="3.30.470.10">
    <property type="match status" value="1"/>
</dbReference>
<sequence>MSQIDWKSLPFGYFKTDYNVRAYYKDGKWSDLEVRDDEMINLHMAATCLHYGQEAFEGMKAFRGKDGKIRLFRPDENAKRLVLSANGILMQPVPTDLFIEACKKVVKLNEKFVPPYGEGASFYLRPLLIGSGAEVGVKPAKEYMFIVFGGPVGPYFKSGFKPVPMQIVKDYDRVAPLGTGLFKVGGNYAASLRASERAHEEGYSTVLFLDSKQHKYIDEAGPANFFAIKGNKYITPDSNSILRSITNMSLQQIAADMGLEVERRPIEEEELATFDEIGACGTAAVISPISKIVDRSTGKEYVVSKDGQPGPISTKLYHALKAIQEGEAEDKHGWNLILD</sequence>
<evidence type="ECO:0000256" key="13">
    <source>
        <dbReference type="ARBA" id="ARBA00049229"/>
    </source>
</evidence>
<organism evidence="15 16">
    <name type="scientific">Candidatus Pullibacteroides excrementavium</name>
    <dbReference type="NCBI Taxonomy" id="2840905"/>
    <lineage>
        <taxon>Bacteria</taxon>
        <taxon>Pseudomonadati</taxon>
        <taxon>Bacteroidota</taxon>
        <taxon>Bacteroidia</taxon>
        <taxon>Bacteroidales</taxon>
        <taxon>Candidatus Pullibacteroides</taxon>
    </lineage>
</organism>
<dbReference type="InterPro" id="IPR005786">
    <property type="entry name" value="B_amino_transII"/>
</dbReference>
<comment type="pathway">
    <text evidence="3">Amino-acid biosynthesis; L-isoleucine biosynthesis; L-isoleucine from 2-oxobutanoate: step 4/4.</text>
</comment>
<dbReference type="InterPro" id="IPR043131">
    <property type="entry name" value="BCAT-like_N"/>
</dbReference>
<comment type="caution">
    <text evidence="15">The sequence shown here is derived from an EMBL/GenBank/DDBJ whole genome shotgun (WGS) entry which is preliminary data.</text>
</comment>
<protein>
    <recommendedName>
        <fullName evidence="7">branched-chain-amino-acid transaminase</fullName>
        <ecNumber evidence="7">2.6.1.42</ecNumber>
    </recommendedName>
</protein>
<comment type="function">
    <text evidence="2">Acts on leucine, isoleucine and valine.</text>
</comment>
<dbReference type="EMBL" id="JADIMZ010000034">
    <property type="protein sequence ID" value="MBO8432173.1"/>
    <property type="molecule type" value="Genomic_DNA"/>
</dbReference>
<dbReference type="CDD" id="cd01557">
    <property type="entry name" value="BCAT_beta_family"/>
    <property type="match status" value="1"/>
</dbReference>
<evidence type="ECO:0000256" key="3">
    <source>
        <dbReference type="ARBA" id="ARBA00004824"/>
    </source>
</evidence>
<reference evidence="15" key="1">
    <citation type="submission" date="2020-10" db="EMBL/GenBank/DDBJ databases">
        <authorList>
            <person name="Gilroy R."/>
        </authorList>
    </citation>
    <scope>NUCLEOTIDE SEQUENCE</scope>
    <source>
        <strain evidence="15">2889</strain>
    </source>
</reference>
<gene>
    <name evidence="15" type="ORF">IAB08_02615</name>
</gene>
<keyword evidence="9 15" id="KW-0808">Transferase</keyword>
<dbReference type="EC" id="2.6.1.42" evidence="7"/>
<dbReference type="Gene3D" id="3.20.10.10">
    <property type="entry name" value="D-amino Acid Aminotransferase, subunit A, domain 2"/>
    <property type="match status" value="1"/>
</dbReference>
<dbReference type="NCBIfam" id="NF009897">
    <property type="entry name" value="PRK13357.1"/>
    <property type="match status" value="1"/>
</dbReference>
<evidence type="ECO:0000256" key="10">
    <source>
        <dbReference type="ARBA" id="ARBA00022898"/>
    </source>
</evidence>
<dbReference type="PIRSF" id="PIRSF006468">
    <property type="entry name" value="BCAT1"/>
    <property type="match status" value="1"/>
</dbReference>
<dbReference type="PANTHER" id="PTHR42825:SF2">
    <property type="entry name" value="BRANCHED-CHAIN-AMINO-ACID AMINOTRANSFERASE 3, CHLOROPLASTIC-RELATED"/>
    <property type="match status" value="1"/>
</dbReference>
<evidence type="ECO:0000313" key="16">
    <source>
        <dbReference type="Proteomes" id="UP000823612"/>
    </source>
</evidence>
<dbReference type="InterPro" id="IPR033939">
    <property type="entry name" value="BCAT_family"/>
</dbReference>
<evidence type="ECO:0000256" key="11">
    <source>
        <dbReference type="ARBA" id="ARBA00048212"/>
    </source>
</evidence>
<comment type="catalytic activity">
    <reaction evidence="13">
        <text>L-leucine + 2-oxoglutarate = 4-methyl-2-oxopentanoate + L-glutamate</text>
        <dbReference type="Rhea" id="RHEA:18321"/>
        <dbReference type="ChEBI" id="CHEBI:16810"/>
        <dbReference type="ChEBI" id="CHEBI:17865"/>
        <dbReference type="ChEBI" id="CHEBI:29985"/>
        <dbReference type="ChEBI" id="CHEBI:57427"/>
        <dbReference type="EC" id="2.6.1.42"/>
    </reaction>
</comment>
<evidence type="ECO:0000256" key="6">
    <source>
        <dbReference type="ARBA" id="ARBA00009320"/>
    </source>
</evidence>
<evidence type="ECO:0000256" key="5">
    <source>
        <dbReference type="ARBA" id="ARBA00005072"/>
    </source>
</evidence>
<dbReference type="InterPro" id="IPR036038">
    <property type="entry name" value="Aminotransferase-like"/>
</dbReference>
<dbReference type="SUPFAM" id="SSF56752">
    <property type="entry name" value="D-aminoacid aminotransferase-like PLP-dependent enzymes"/>
    <property type="match status" value="1"/>
</dbReference>
<dbReference type="InterPro" id="IPR001544">
    <property type="entry name" value="Aminotrans_IV"/>
</dbReference>
<dbReference type="PANTHER" id="PTHR42825">
    <property type="entry name" value="AMINO ACID AMINOTRANSFERASE"/>
    <property type="match status" value="1"/>
</dbReference>
<comment type="pathway">
    <text evidence="5">Amino-acid biosynthesis; L-leucine biosynthesis; L-leucine from 3-methyl-2-oxobutanoate: step 4/4.</text>
</comment>
<comment type="pathway">
    <text evidence="4">Amino-acid biosynthesis; L-valine biosynthesis; L-valine from pyruvate: step 4/4.</text>
</comment>
<dbReference type="Proteomes" id="UP000823612">
    <property type="component" value="Unassembled WGS sequence"/>
</dbReference>
<dbReference type="GO" id="GO:0009081">
    <property type="term" value="P:branched-chain amino acid metabolic process"/>
    <property type="evidence" value="ECO:0007669"/>
    <property type="project" value="InterPro"/>
</dbReference>
<name>A0A9D9H291_9BACT</name>
<comment type="catalytic activity">
    <reaction evidence="11">
        <text>L-valine + 2-oxoglutarate = 3-methyl-2-oxobutanoate + L-glutamate</text>
        <dbReference type="Rhea" id="RHEA:24813"/>
        <dbReference type="ChEBI" id="CHEBI:11851"/>
        <dbReference type="ChEBI" id="CHEBI:16810"/>
        <dbReference type="ChEBI" id="CHEBI:29985"/>
        <dbReference type="ChEBI" id="CHEBI:57762"/>
        <dbReference type="EC" id="2.6.1.42"/>
    </reaction>
</comment>
<comment type="cofactor">
    <cofactor evidence="1">
        <name>pyridoxal 5'-phosphate</name>
        <dbReference type="ChEBI" id="CHEBI:597326"/>
    </cofactor>
</comment>
<dbReference type="GO" id="GO:0004084">
    <property type="term" value="F:branched-chain-amino-acid transaminase activity"/>
    <property type="evidence" value="ECO:0007669"/>
    <property type="project" value="UniProtKB-EC"/>
</dbReference>
<evidence type="ECO:0000256" key="14">
    <source>
        <dbReference type="PIRSR" id="PIRSR006468-1"/>
    </source>
</evidence>
<accession>A0A9D9H291</accession>
<evidence type="ECO:0000313" key="15">
    <source>
        <dbReference type="EMBL" id="MBO8432173.1"/>
    </source>
</evidence>
<dbReference type="AlphaFoldDB" id="A0A9D9H291"/>